<accession>A0A2N9ITS7</accession>
<dbReference type="EMBL" id="OIVN01006226">
    <property type="protein sequence ID" value="SPD28252.1"/>
    <property type="molecule type" value="Genomic_DNA"/>
</dbReference>
<organism evidence="1">
    <name type="scientific">Fagus sylvatica</name>
    <name type="common">Beechnut</name>
    <dbReference type="NCBI Taxonomy" id="28930"/>
    <lineage>
        <taxon>Eukaryota</taxon>
        <taxon>Viridiplantae</taxon>
        <taxon>Streptophyta</taxon>
        <taxon>Embryophyta</taxon>
        <taxon>Tracheophyta</taxon>
        <taxon>Spermatophyta</taxon>
        <taxon>Magnoliopsida</taxon>
        <taxon>eudicotyledons</taxon>
        <taxon>Gunneridae</taxon>
        <taxon>Pentapetalae</taxon>
        <taxon>rosids</taxon>
        <taxon>fabids</taxon>
        <taxon>Fagales</taxon>
        <taxon>Fagaceae</taxon>
        <taxon>Fagus</taxon>
    </lineage>
</organism>
<dbReference type="AlphaFoldDB" id="A0A2N9ITS7"/>
<dbReference type="InterPro" id="IPR036890">
    <property type="entry name" value="HATPase_C_sf"/>
</dbReference>
<reference evidence="1" key="1">
    <citation type="submission" date="2018-02" db="EMBL/GenBank/DDBJ databases">
        <authorList>
            <person name="Cohen D.B."/>
            <person name="Kent A.D."/>
        </authorList>
    </citation>
    <scope>NUCLEOTIDE SEQUENCE</scope>
</reference>
<protein>
    <recommendedName>
        <fullName evidence="2">Histidine kinase/HSP90-like ATPase domain-containing protein</fullName>
    </recommendedName>
</protein>
<sequence>MEVRVNARKRQVVDDDDIDLVYRFKVLLPNGTSIGLTVRDPNPEISFEDFISLVKDEYFLARKQYESMRQKRHVNWKGGRFYAEDVNGIKIRNTIKFENFKPHKCHILLLHDVLGGSADTFENMWDLTPDTDLLKELPEEYTFETALADLIDNSLQAVWSNSKNDRRLISVNIIDDRISVFDTGPGMDGSDENSIVKWGKMGASLHRFSKGQAIGGKPPYLRPFFGMFGYGGPIASMHLGRHALVSSKTKGSRKVYTLHLKREALLSGSGSELTWRTDGGMRDPLEEEIGESRHGSFTKDELHISVTRTV</sequence>
<proteinExistence type="predicted"/>
<dbReference type="SUPFAM" id="SSF55874">
    <property type="entry name" value="ATPase domain of HSP90 chaperone/DNA topoisomerase II/histidine kinase"/>
    <property type="match status" value="1"/>
</dbReference>
<evidence type="ECO:0008006" key="2">
    <source>
        <dbReference type="Google" id="ProtNLM"/>
    </source>
</evidence>
<gene>
    <name evidence="1" type="ORF">FSB_LOCUS56134</name>
</gene>
<evidence type="ECO:0000313" key="1">
    <source>
        <dbReference type="EMBL" id="SPD28252.1"/>
    </source>
</evidence>
<dbReference type="Pfam" id="PF13589">
    <property type="entry name" value="HATPase_c_3"/>
    <property type="match status" value="1"/>
</dbReference>
<name>A0A2N9ITS7_FAGSY</name>
<dbReference type="Gene3D" id="3.30.565.10">
    <property type="entry name" value="Histidine kinase-like ATPase, C-terminal domain"/>
    <property type="match status" value="1"/>
</dbReference>